<organism evidence="2 3">
    <name type="scientific">Desulfosporosinus acididurans</name>
    <dbReference type="NCBI Taxonomy" id="476652"/>
    <lineage>
        <taxon>Bacteria</taxon>
        <taxon>Bacillati</taxon>
        <taxon>Bacillota</taxon>
        <taxon>Clostridia</taxon>
        <taxon>Eubacteriales</taxon>
        <taxon>Desulfitobacteriaceae</taxon>
        <taxon>Desulfosporosinus</taxon>
    </lineage>
</organism>
<dbReference type="Gene3D" id="3.60.15.10">
    <property type="entry name" value="Ribonuclease Z/Hydroxyacylglutathione hydrolase-like"/>
    <property type="match status" value="1"/>
</dbReference>
<dbReference type="RefSeq" id="WP_047812112.1">
    <property type="nucleotide sequence ID" value="NZ_LDZY01000029.1"/>
</dbReference>
<dbReference type="PANTHER" id="PTHR42951:SF15">
    <property type="entry name" value="METALLO-BETA-LACTAMASE SUPERFAMILY PROTEIN"/>
    <property type="match status" value="1"/>
</dbReference>
<protein>
    <submittedName>
        <fullName evidence="2">Putative metallo-hydrolase YflN</fullName>
        <ecNumber evidence="2">3.-.-.-</ecNumber>
    </submittedName>
</protein>
<keyword evidence="3" id="KW-1185">Reference proteome</keyword>
<dbReference type="EC" id="3.-.-.-" evidence="2"/>
<gene>
    <name evidence="2" type="primary">yflN_3</name>
    <name evidence="2" type="ORF">DEAC_c43580</name>
</gene>
<dbReference type="GO" id="GO:0016787">
    <property type="term" value="F:hydrolase activity"/>
    <property type="evidence" value="ECO:0007669"/>
    <property type="project" value="UniProtKB-KW"/>
</dbReference>
<evidence type="ECO:0000313" key="2">
    <source>
        <dbReference type="EMBL" id="KLU63723.1"/>
    </source>
</evidence>
<dbReference type="SUPFAM" id="SSF56281">
    <property type="entry name" value="Metallo-hydrolase/oxidoreductase"/>
    <property type="match status" value="1"/>
</dbReference>
<dbReference type="Proteomes" id="UP000036356">
    <property type="component" value="Unassembled WGS sequence"/>
</dbReference>
<comment type="caution">
    <text evidence="2">The sequence shown here is derived from an EMBL/GenBank/DDBJ whole genome shotgun (WGS) entry which is preliminary data.</text>
</comment>
<dbReference type="PATRIC" id="fig|476652.3.peg.4628"/>
<evidence type="ECO:0000313" key="3">
    <source>
        <dbReference type="Proteomes" id="UP000036356"/>
    </source>
</evidence>
<dbReference type="PANTHER" id="PTHR42951">
    <property type="entry name" value="METALLO-BETA-LACTAMASE DOMAIN-CONTAINING"/>
    <property type="match status" value="1"/>
</dbReference>
<accession>A0A0J1FLB5</accession>
<dbReference type="STRING" id="476652.DEAC_c43580"/>
<keyword evidence="2" id="KW-0378">Hydrolase</keyword>
<feature type="domain" description="Metallo-beta-lactamase" evidence="1">
    <location>
        <begin position="22"/>
        <end position="224"/>
    </location>
</feature>
<dbReference type="EMBL" id="LDZY01000029">
    <property type="protein sequence ID" value="KLU63723.1"/>
    <property type="molecule type" value="Genomic_DNA"/>
</dbReference>
<dbReference type="AlphaFoldDB" id="A0A0J1FLB5"/>
<dbReference type="InterPro" id="IPR001279">
    <property type="entry name" value="Metallo-B-lactamas"/>
</dbReference>
<dbReference type="SMART" id="SM00849">
    <property type="entry name" value="Lactamase_B"/>
    <property type="match status" value="1"/>
</dbReference>
<sequence>MNAETGIKVLKCDVSVGGQNNTIYPTLIIDKDEIVLVDAGYPGQLDVIESEMHKYGLSAKQITKVIITHQDIDHIGCAKEISNMGARIYAHEIETPYIQGEKTPVKLAKMESIANSLPPDRMGFYNMMKNTFPKLYVHVDEQLKDKQVLPFCGGIVVYHTPGHTPGHIALWHKESKTLIAGDAANISDGKLVNPNPMQSDNAEQSAASLERIKSLGAKMIICYHSGLMTL</sequence>
<name>A0A0J1FLB5_9FIRM</name>
<dbReference type="Pfam" id="PF00753">
    <property type="entry name" value="Lactamase_B"/>
    <property type="match status" value="1"/>
</dbReference>
<reference evidence="2 3" key="1">
    <citation type="submission" date="2015-06" db="EMBL/GenBank/DDBJ databases">
        <title>Draft genome of the moderately acidophilic sulfate reducer Candidatus Desulfosporosinus acididurans strain M1.</title>
        <authorList>
            <person name="Poehlein A."/>
            <person name="Petzsch P."/>
            <person name="Johnson B.D."/>
            <person name="Schloemann M."/>
            <person name="Daniel R."/>
            <person name="Muehling M."/>
        </authorList>
    </citation>
    <scope>NUCLEOTIDE SEQUENCE [LARGE SCALE GENOMIC DNA]</scope>
    <source>
        <strain evidence="2 3">M1</strain>
    </source>
</reference>
<dbReference type="CDD" id="cd07721">
    <property type="entry name" value="yflN-like_MBL-fold"/>
    <property type="match status" value="1"/>
</dbReference>
<dbReference type="InterPro" id="IPR036866">
    <property type="entry name" value="RibonucZ/Hydroxyglut_hydro"/>
</dbReference>
<proteinExistence type="predicted"/>
<evidence type="ECO:0000259" key="1">
    <source>
        <dbReference type="SMART" id="SM00849"/>
    </source>
</evidence>
<dbReference type="InterPro" id="IPR050855">
    <property type="entry name" value="NDM-1-like"/>
</dbReference>